<comment type="caution">
    <text evidence="9">The sequence shown here is derived from an EMBL/GenBank/DDBJ whole genome shotgun (WGS) entry which is preliminary data.</text>
</comment>
<dbReference type="InterPro" id="IPR006575">
    <property type="entry name" value="RWD_dom"/>
</dbReference>
<dbReference type="PANTHER" id="PTHR16301">
    <property type="entry name" value="IMPACT-RELATED"/>
    <property type="match status" value="1"/>
</dbReference>
<accession>A0A9P6JZD3</accession>
<evidence type="ECO:0000313" key="9">
    <source>
        <dbReference type="EMBL" id="KAF9539141.1"/>
    </source>
</evidence>
<dbReference type="CDD" id="cd23821">
    <property type="entry name" value="RWD_IMPACT"/>
    <property type="match status" value="1"/>
</dbReference>
<feature type="domain" description="RWD" evidence="8">
    <location>
        <begin position="9"/>
        <end position="163"/>
    </location>
</feature>
<evidence type="ECO:0000256" key="5">
    <source>
        <dbReference type="ARBA" id="ARBA00022845"/>
    </source>
</evidence>
<dbReference type="Proteomes" id="UP000723463">
    <property type="component" value="Unassembled WGS sequence"/>
</dbReference>
<dbReference type="AlphaFoldDB" id="A0A9P6JZD3"/>
<evidence type="ECO:0000256" key="1">
    <source>
        <dbReference type="ARBA" id="ARBA00004496"/>
    </source>
</evidence>
<dbReference type="PROSITE" id="PS50908">
    <property type="entry name" value="RWD"/>
    <property type="match status" value="1"/>
</dbReference>
<comment type="subcellular location">
    <subcellularLocation>
        <location evidence="1">Cytoplasm</location>
    </subcellularLocation>
</comment>
<comment type="similarity">
    <text evidence="2">Belongs to the IMPACT family.</text>
</comment>
<proteinExistence type="inferred from homology"/>
<evidence type="ECO:0000256" key="3">
    <source>
        <dbReference type="ARBA" id="ARBA00022490"/>
    </source>
</evidence>
<feature type="region of interest" description="Disordered" evidence="7">
    <location>
        <begin position="167"/>
        <end position="213"/>
    </location>
</feature>
<feature type="region of interest" description="Disordered" evidence="7">
    <location>
        <begin position="394"/>
        <end position="419"/>
    </location>
</feature>
<evidence type="ECO:0000256" key="7">
    <source>
        <dbReference type="SAM" id="MobiDB-lite"/>
    </source>
</evidence>
<evidence type="ECO:0000256" key="4">
    <source>
        <dbReference type="ARBA" id="ARBA00022491"/>
    </source>
</evidence>
<evidence type="ECO:0000256" key="6">
    <source>
        <dbReference type="ARBA" id="ARBA00023016"/>
    </source>
</evidence>
<keyword evidence="10" id="KW-1185">Reference proteome</keyword>
<dbReference type="Pfam" id="PF01205">
    <property type="entry name" value="Impact_N"/>
    <property type="match status" value="1"/>
</dbReference>
<feature type="compositionally biased region" description="Basic residues" evidence="7">
    <location>
        <begin position="405"/>
        <end position="419"/>
    </location>
</feature>
<protein>
    <recommendedName>
        <fullName evidence="8">RWD domain-containing protein</fullName>
    </recommendedName>
</protein>
<feature type="compositionally biased region" description="Basic and acidic residues" evidence="7">
    <location>
        <begin position="167"/>
        <end position="176"/>
    </location>
</feature>
<feature type="compositionally biased region" description="Basic residues" evidence="7">
    <location>
        <begin position="232"/>
        <end position="243"/>
    </location>
</feature>
<keyword evidence="4" id="KW-0678">Repressor</keyword>
<dbReference type="GO" id="GO:0140469">
    <property type="term" value="P:GCN2-mediated signaling"/>
    <property type="evidence" value="ECO:0007669"/>
    <property type="project" value="TreeGrafter"/>
</dbReference>
<dbReference type="InterPro" id="IPR036956">
    <property type="entry name" value="Impact_N_sf"/>
</dbReference>
<dbReference type="Gene3D" id="3.10.110.10">
    <property type="entry name" value="Ubiquitin Conjugating Enzyme"/>
    <property type="match status" value="1"/>
</dbReference>
<feature type="compositionally biased region" description="Polar residues" evidence="7">
    <location>
        <begin position="244"/>
        <end position="259"/>
    </location>
</feature>
<gene>
    <name evidence="9" type="ORF">EC957_005782</name>
</gene>
<dbReference type="InterPro" id="IPR020568">
    <property type="entry name" value="Ribosomal_Su5_D2-typ_SF"/>
</dbReference>
<dbReference type="InterPro" id="IPR016135">
    <property type="entry name" value="UBQ-conjugating_enzyme/RWD"/>
</dbReference>
<evidence type="ECO:0000259" key="8">
    <source>
        <dbReference type="PROSITE" id="PS50908"/>
    </source>
</evidence>
<name>A0A9P6JZD3_9FUNG</name>
<reference evidence="9" key="1">
    <citation type="journal article" date="2020" name="Fungal Divers.">
        <title>Resolving the Mortierellaceae phylogeny through synthesis of multi-gene phylogenetics and phylogenomics.</title>
        <authorList>
            <person name="Vandepol N."/>
            <person name="Liber J."/>
            <person name="Desiro A."/>
            <person name="Na H."/>
            <person name="Kennedy M."/>
            <person name="Barry K."/>
            <person name="Grigoriev I.V."/>
            <person name="Miller A.N."/>
            <person name="O'Donnell K."/>
            <person name="Stajich J.E."/>
            <person name="Bonito G."/>
        </authorList>
    </citation>
    <scope>NUCLEOTIDE SEQUENCE</scope>
    <source>
        <strain evidence="9">NRRL 2591</strain>
    </source>
</reference>
<dbReference type="InterPro" id="IPR023582">
    <property type="entry name" value="Impact"/>
</dbReference>
<sequence>MEDLSPLQDEALAIVSIYGPASFYAIPTGSNSKKNNKSTVPDTPVYTLKVSLEEPDFDYDPTTASLTEDLSRTTIASRGGEGGGNHKKSNTKELEFRIYFPAGYPETNTTPPVHEIVSIYYGTLRLTDTMLREIDQGLEDCFVPGEVVVFSWIEWLRTYLEDLETRDVQDGDHGDNGDLLNEDEVSEEDEGDEEDGEDDMEDDPSSHASEGQRGASDYYLADDAATASSAGHNHHHHHHHHNRQPSSNNHNADPTSPRLSGQPGIFQIRSGAPIIDRKSVFVAHLAPIRQPGEVPWMIQQLKQENKKVIKATHNIMAFRVENENGTIAQDNDDDGETAAGSRLLHLMSILDVKNVVVVVSRWYGGIPLSADRFKHINNAARLLLDECGYIPSSGGATTEDAAGSGKKKSSKPNKKAGKR</sequence>
<dbReference type="PANTHER" id="PTHR16301:SF25">
    <property type="entry name" value="PROTEIN IMPACT"/>
    <property type="match status" value="1"/>
</dbReference>
<dbReference type="Pfam" id="PF05773">
    <property type="entry name" value="RWD"/>
    <property type="match status" value="1"/>
</dbReference>
<feature type="compositionally biased region" description="Acidic residues" evidence="7">
    <location>
        <begin position="180"/>
        <end position="203"/>
    </location>
</feature>
<keyword evidence="6" id="KW-0346">Stress response</keyword>
<feature type="region of interest" description="Disordered" evidence="7">
    <location>
        <begin position="227"/>
        <end position="265"/>
    </location>
</feature>
<dbReference type="GO" id="GO:0005737">
    <property type="term" value="C:cytoplasm"/>
    <property type="evidence" value="ECO:0007669"/>
    <property type="project" value="UniProtKB-SubCell"/>
</dbReference>
<keyword evidence="3" id="KW-0963">Cytoplasm</keyword>
<dbReference type="SUPFAM" id="SSF54211">
    <property type="entry name" value="Ribosomal protein S5 domain 2-like"/>
    <property type="match status" value="1"/>
</dbReference>
<keyword evidence="5" id="KW-0810">Translation regulation</keyword>
<dbReference type="InterPro" id="IPR001498">
    <property type="entry name" value="Impact_N"/>
</dbReference>
<evidence type="ECO:0000313" key="10">
    <source>
        <dbReference type="Proteomes" id="UP000723463"/>
    </source>
</evidence>
<organism evidence="9 10">
    <name type="scientific">Mortierella hygrophila</name>
    <dbReference type="NCBI Taxonomy" id="979708"/>
    <lineage>
        <taxon>Eukaryota</taxon>
        <taxon>Fungi</taxon>
        <taxon>Fungi incertae sedis</taxon>
        <taxon>Mucoromycota</taxon>
        <taxon>Mortierellomycotina</taxon>
        <taxon>Mortierellomycetes</taxon>
        <taxon>Mortierellales</taxon>
        <taxon>Mortierellaceae</taxon>
        <taxon>Mortierella</taxon>
    </lineage>
</organism>
<dbReference type="GO" id="GO:0006446">
    <property type="term" value="P:regulation of translational initiation"/>
    <property type="evidence" value="ECO:0007669"/>
    <property type="project" value="TreeGrafter"/>
</dbReference>
<dbReference type="SUPFAM" id="SSF54495">
    <property type="entry name" value="UBC-like"/>
    <property type="match status" value="1"/>
</dbReference>
<dbReference type="EMBL" id="JAAAXW010000263">
    <property type="protein sequence ID" value="KAF9539141.1"/>
    <property type="molecule type" value="Genomic_DNA"/>
</dbReference>
<evidence type="ECO:0000256" key="2">
    <source>
        <dbReference type="ARBA" id="ARBA00007665"/>
    </source>
</evidence>
<dbReference type="Gene3D" id="3.30.230.30">
    <property type="entry name" value="Impact, N-terminal domain"/>
    <property type="match status" value="1"/>
</dbReference>